<feature type="compositionally biased region" description="Low complexity" evidence="16">
    <location>
        <begin position="631"/>
        <end position="650"/>
    </location>
</feature>
<feature type="compositionally biased region" description="Low complexity" evidence="16">
    <location>
        <begin position="769"/>
        <end position="785"/>
    </location>
</feature>
<dbReference type="SUPFAM" id="SSF53639">
    <property type="entry name" value="AraD/HMP-PK domain-like"/>
    <property type="match status" value="1"/>
</dbReference>
<name>A0A8C8I5F6_ONCTS</name>
<accession>A0A8C8I5F6</accession>
<evidence type="ECO:0000256" key="13">
    <source>
        <dbReference type="ARBA" id="ARBA00065959"/>
    </source>
</evidence>
<keyword evidence="5" id="KW-0963">Cytoplasm</keyword>
<feature type="compositionally biased region" description="Acidic residues" evidence="16">
    <location>
        <begin position="789"/>
        <end position="805"/>
    </location>
</feature>
<evidence type="ECO:0000256" key="2">
    <source>
        <dbReference type="ARBA" id="ARBA00004413"/>
    </source>
</evidence>
<evidence type="ECO:0000256" key="11">
    <source>
        <dbReference type="ARBA" id="ARBA00023212"/>
    </source>
</evidence>
<feature type="region of interest" description="Disordered" evidence="16">
    <location>
        <begin position="738"/>
        <end position="841"/>
    </location>
</feature>
<evidence type="ECO:0000256" key="10">
    <source>
        <dbReference type="ARBA" id="ARBA00023203"/>
    </source>
</evidence>
<comment type="subunit">
    <text evidence="13">Heterodimer of an alpha and a beta subunit or an alpha and a gamma subunit.</text>
</comment>
<dbReference type="GO" id="GO:0005912">
    <property type="term" value="C:adherens junction"/>
    <property type="evidence" value="ECO:0007669"/>
    <property type="project" value="TreeGrafter"/>
</dbReference>
<dbReference type="GO" id="GO:0007010">
    <property type="term" value="P:cytoskeleton organization"/>
    <property type="evidence" value="ECO:0007669"/>
    <property type="project" value="UniProtKB-ARBA"/>
</dbReference>
<evidence type="ECO:0000256" key="1">
    <source>
        <dbReference type="ARBA" id="ARBA00004245"/>
    </source>
</evidence>
<dbReference type="InterPro" id="IPR051017">
    <property type="entry name" value="Aldolase-II_Adducin_sf"/>
</dbReference>
<evidence type="ECO:0000313" key="18">
    <source>
        <dbReference type="Ensembl" id="ENSOTSP00005074175.2"/>
    </source>
</evidence>
<feature type="region of interest" description="Disordered" evidence="16">
    <location>
        <begin position="1"/>
        <end position="34"/>
    </location>
</feature>
<proteinExistence type="inferred from homology"/>
<sequence length="841" mass="91555">MNGDSGSGVVTAPPPTTAPHKERYFDRVDESSPEYQRERNMAPDLRQDFNMMEQRKRVSMILQSPAFCDELDTMIQDQLKRGKTPTSLLALQQIADFMTTSIPTMYPAAPQGGMAALNMSLGMVTPVNDLRGSDSISYEKGEKLLRCKLAAFYRLTDLFGWSQLIYNHLTVRVNSDQERFLIVPFGLLYSEVSASSLVKINTQGEIVDRGSTNLGVNQAGFTLHSAIYAARPDIKCIVHVHTPAGAAVSAMKCGLLPISPEALTLGEVAYHDYHGILIDEEENVLIQKNLGPTSKVLILRNHGLVSVGETVEEAFYYIHNLVTACEIQVRTLASAGGPDNLVMLDPAKYKARPRCSEHVEGSTHPKWLVGEQEFEAYMRMLDNLGYRTGYPYRCPALRDKAKKFSSDVEMAPSATGYSYAEDSDSGARSPLKLSFQRQQRDKTGWLNSGRPEEAYEEGPDGGSPKSKTKAAVANQFVPLNTNPKEVLEMRNKIREQNLKDITTAGPESQVLCAGSMVDRSFIQGELVTASKAIIEKEYQPRVIINKKGPNPFNKQYDQELEDYRKEVELKQKGPDGKTCHRSGEESFQLSSAGPGEGLSPSTSPQKPPLLPKPLCIPEQGAGVGLVIPGVSEPTPTASSKAASPSSSLPSRDILTGSGGSQGSPGTSTGSGTGGYGEESPSESPHKEFHCAVLKALSTTNTELPALTEVPGTDCRLTLACPRMNHFLPLFTDSQLEHTYKDESDQATLRQTLPDLTPDDEPSDAPVPALPAEDPATPAATEQPTAVGEEPADAAGDQDCEQDGDESPSKSPSKKKKKFRTPSFLKKNKKKTEEQEGKSKEP</sequence>
<dbReference type="GO" id="GO:1903142">
    <property type="term" value="P:positive regulation of establishment of endothelial barrier"/>
    <property type="evidence" value="ECO:0007669"/>
    <property type="project" value="TreeGrafter"/>
</dbReference>
<dbReference type="PANTHER" id="PTHR10672:SF4">
    <property type="entry name" value="ALPHA-ADDUCIN"/>
    <property type="match status" value="1"/>
</dbReference>
<dbReference type="Gene3D" id="3.40.225.10">
    <property type="entry name" value="Class II aldolase/adducin N-terminal domain"/>
    <property type="match status" value="1"/>
</dbReference>
<reference evidence="18" key="2">
    <citation type="submission" date="2025-09" db="UniProtKB">
        <authorList>
            <consortium name="Ensembl"/>
        </authorList>
    </citation>
    <scope>IDENTIFICATION</scope>
</reference>
<evidence type="ECO:0000313" key="19">
    <source>
        <dbReference type="Proteomes" id="UP000694402"/>
    </source>
</evidence>
<dbReference type="GO" id="GO:0005856">
    <property type="term" value="C:cytoskeleton"/>
    <property type="evidence" value="ECO:0007669"/>
    <property type="project" value="UniProtKB-SubCell"/>
</dbReference>
<keyword evidence="19" id="KW-1185">Reference proteome</keyword>
<keyword evidence="9" id="KW-0472">Membrane</keyword>
<evidence type="ECO:0000259" key="17">
    <source>
        <dbReference type="SMART" id="SM01007"/>
    </source>
</evidence>
<dbReference type="PANTHER" id="PTHR10672">
    <property type="entry name" value="ADDUCIN"/>
    <property type="match status" value="1"/>
</dbReference>
<evidence type="ECO:0000256" key="5">
    <source>
        <dbReference type="ARBA" id="ARBA00022490"/>
    </source>
</evidence>
<dbReference type="InterPro" id="IPR001303">
    <property type="entry name" value="Aldolase_II/adducin_N"/>
</dbReference>
<dbReference type="FunFam" id="3.40.225.10:FF:000002">
    <property type="entry name" value="alpha-adducin isoform X2"/>
    <property type="match status" value="1"/>
</dbReference>
<feature type="domain" description="Class II aldolase/adducin N-terminal" evidence="17">
    <location>
        <begin position="147"/>
        <end position="329"/>
    </location>
</feature>
<dbReference type="NCBIfam" id="NF005451">
    <property type="entry name" value="PRK07044.1"/>
    <property type="match status" value="1"/>
</dbReference>
<keyword evidence="8" id="KW-0007">Acetylation</keyword>
<feature type="region of interest" description="Disordered" evidence="16">
    <location>
        <begin position="417"/>
        <end position="467"/>
    </location>
</feature>
<dbReference type="Proteomes" id="UP000694402">
    <property type="component" value="Unassembled WGS sequence"/>
</dbReference>
<organism evidence="18 19">
    <name type="scientific">Oncorhynchus tshawytscha</name>
    <name type="common">Chinook salmon</name>
    <name type="synonym">Salmo tshawytscha</name>
    <dbReference type="NCBI Taxonomy" id="74940"/>
    <lineage>
        <taxon>Eukaryota</taxon>
        <taxon>Metazoa</taxon>
        <taxon>Chordata</taxon>
        <taxon>Craniata</taxon>
        <taxon>Vertebrata</taxon>
        <taxon>Euteleostomi</taxon>
        <taxon>Actinopterygii</taxon>
        <taxon>Neopterygii</taxon>
        <taxon>Teleostei</taxon>
        <taxon>Protacanthopterygii</taxon>
        <taxon>Salmoniformes</taxon>
        <taxon>Salmonidae</taxon>
        <taxon>Salmoninae</taxon>
        <taxon>Oncorhynchus</taxon>
    </lineage>
</organism>
<dbReference type="GeneTree" id="ENSGT00940000158581"/>
<comment type="function">
    <text evidence="12">Membrane-cytoskeleton-associated protein that promotes the assembly of the spectrin-actin network. Binds to calmodulin.</text>
</comment>
<evidence type="ECO:0000256" key="15">
    <source>
        <dbReference type="ARBA" id="ARBA00076470"/>
    </source>
</evidence>
<comment type="subcellular location">
    <subcellularLocation>
        <location evidence="2">Cell membrane</location>
        <topology evidence="2">Peripheral membrane protein</topology>
        <orientation evidence="2">Cytoplasmic side</orientation>
    </subcellularLocation>
    <subcellularLocation>
        <location evidence="1">Cytoplasm</location>
        <location evidence="1">Cytoskeleton</location>
    </subcellularLocation>
</comment>
<evidence type="ECO:0000256" key="7">
    <source>
        <dbReference type="ARBA" id="ARBA00022860"/>
    </source>
</evidence>
<evidence type="ECO:0000256" key="8">
    <source>
        <dbReference type="ARBA" id="ARBA00022990"/>
    </source>
</evidence>
<dbReference type="InterPro" id="IPR036409">
    <property type="entry name" value="Aldolase_II/adducin_N_sf"/>
</dbReference>
<protein>
    <recommendedName>
        <fullName evidence="14">Alpha-adducin</fullName>
    </recommendedName>
    <alternativeName>
        <fullName evidence="15">Erythrocyte adducin subunit alpha</fullName>
    </alternativeName>
</protein>
<dbReference type="GO" id="GO:0005516">
    <property type="term" value="F:calmodulin binding"/>
    <property type="evidence" value="ECO:0007669"/>
    <property type="project" value="UniProtKB-KW"/>
</dbReference>
<keyword evidence="6" id="KW-0597">Phosphoprotein</keyword>
<feature type="region of interest" description="Disordered" evidence="16">
    <location>
        <begin position="571"/>
        <end position="687"/>
    </location>
</feature>
<dbReference type="SMART" id="SM01007">
    <property type="entry name" value="Aldolase_II"/>
    <property type="match status" value="1"/>
</dbReference>
<dbReference type="Pfam" id="PF00596">
    <property type="entry name" value="Aldolase_II"/>
    <property type="match status" value="1"/>
</dbReference>
<dbReference type="GO" id="GO:0051016">
    <property type="term" value="P:barbed-end actin filament capping"/>
    <property type="evidence" value="ECO:0007669"/>
    <property type="project" value="TreeGrafter"/>
</dbReference>
<keyword evidence="11" id="KW-0206">Cytoskeleton</keyword>
<evidence type="ECO:0000256" key="4">
    <source>
        <dbReference type="ARBA" id="ARBA00022475"/>
    </source>
</evidence>
<evidence type="ECO:0000256" key="14">
    <source>
        <dbReference type="ARBA" id="ARBA00072931"/>
    </source>
</evidence>
<keyword evidence="10" id="KW-0009">Actin-binding</keyword>
<reference evidence="18" key="1">
    <citation type="submission" date="2025-08" db="UniProtKB">
        <authorList>
            <consortium name="Ensembl"/>
        </authorList>
    </citation>
    <scope>IDENTIFICATION</scope>
</reference>
<keyword evidence="7" id="KW-0112">Calmodulin-binding</keyword>
<dbReference type="GO" id="GO:0014069">
    <property type="term" value="C:postsynaptic density"/>
    <property type="evidence" value="ECO:0007669"/>
    <property type="project" value="TreeGrafter"/>
</dbReference>
<evidence type="ECO:0000256" key="16">
    <source>
        <dbReference type="SAM" id="MobiDB-lite"/>
    </source>
</evidence>
<feature type="compositionally biased region" description="Basic and acidic residues" evidence="16">
    <location>
        <begin position="571"/>
        <end position="584"/>
    </location>
</feature>
<dbReference type="GO" id="GO:0051015">
    <property type="term" value="F:actin filament binding"/>
    <property type="evidence" value="ECO:0007669"/>
    <property type="project" value="TreeGrafter"/>
</dbReference>
<evidence type="ECO:0000256" key="3">
    <source>
        <dbReference type="ARBA" id="ARBA00006274"/>
    </source>
</evidence>
<evidence type="ECO:0000256" key="12">
    <source>
        <dbReference type="ARBA" id="ARBA00055853"/>
    </source>
</evidence>
<dbReference type="GO" id="GO:0005886">
    <property type="term" value="C:plasma membrane"/>
    <property type="evidence" value="ECO:0007669"/>
    <property type="project" value="UniProtKB-SubCell"/>
</dbReference>
<feature type="compositionally biased region" description="Gly residues" evidence="16">
    <location>
        <begin position="656"/>
        <end position="676"/>
    </location>
</feature>
<feature type="compositionally biased region" description="Basic and acidic residues" evidence="16">
    <location>
        <begin position="830"/>
        <end position="841"/>
    </location>
</feature>
<keyword evidence="4" id="KW-1003">Cell membrane</keyword>
<dbReference type="GO" id="GO:0005925">
    <property type="term" value="C:focal adhesion"/>
    <property type="evidence" value="ECO:0007669"/>
    <property type="project" value="TreeGrafter"/>
</dbReference>
<feature type="compositionally biased region" description="Basic residues" evidence="16">
    <location>
        <begin position="811"/>
        <end position="829"/>
    </location>
</feature>
<evidence type="ECO:0000256" key="9">
    <source>
        <dbReference type="ARBA" id="ARBA00023136"/>
    </source>
</evidence>
<feature type="compositionally biased region" description="Basic and acidic residues" evidence="16">
    <location>
        <begin position="19"/>
        <end position="34"/>
    </location>
</feature>
<comment type="similarity">
    <text evidence="3">Belongs to the aldolase class II family. Adducin subfamily.</text>
</comment>
<evidence type="ECO:0000256" key="6">
    <source>
        <dbReference type="ARBA" id="ARBA00022553"/>
    </source>
</evidence>
<dbReference type="AlphaFoldDB" id="A0A8C8I5F6"/>
<dbReference type="Ensembl" id="ENSOTST00005080353.2">
    <property type="protein sequence ID" value="ENSOTSP00005074175.2"/>
    <property type="gene ID" value="ENSOTSG00005009442.2"/>
</dbReference>
<dbReference type="GO" id="GO:1903393">
    <property type="term" value="P:positive regulation of adherens junction organization"/>
    <property type="evidence" value="ECO:0007669"/>
    <property type="project" value="TreeGrafter"/>
</dbReference>
<gene>
    <name evidence="18" type="primary">ADD1</name>
</gene>